<dbReference type="PROSITE" id="PS00865">
    <property type="entry name" value="UBIQUITIN_ACTIVAT_2"/>
    <property type="match status" value="1"/>
</dbReference>
<organism evidence="12 13">
    <name type="scientific">Panagrolaimus superbus</name>
    <dbReference type="NCBI Taxonomy" id="310955"/>
    <lineage>
        <taxon>Eukaryota</taxon>
        <taxon>Metazoa</taxon>
        <taxon>Ecdysozoa</taxon>
        <taxon>Nematoda</taxon>
        <taxon>Chromadorea</taxon>
        <taxon>Rhabditida</taxon>
        <taxon>Tylenchina</taxon>
        <taxon>Panagrolaimomorpha</taxon>
        <taxon>Panagrolaimoidea</taxon>
        <taxon>Panagrolaimidae</taxon>
        <taxon>Panagrolaimus</taxon>
    </lineage>
</organism>
<feature type="region of interest" description="Disordered" evidence="8">
    <location>
        <begin position="458"/>
        <end position="481"/>
    </location>
</feature>
<sequence>MMSTFLKVSHLYLMLLITKVITSSSIKTINVQFLAARAHVNRLCLSANVPLFESGSAGYMGNVFVIIKGKTECFECLGKPVQKTFPGCTIRNTPSELIHCVVWAKSVFNQLFGEEDPDDAVSPNFEREGENGHANKNAENGEEKKPVGPSLRTIASQANYDPKEVFNKLYEKDINYLLTMDDLWKDRRPPTPLSWGGNSAAGTQTITNKIWPVQTWEGIFTEAVENLGKSFKEAESKGNVLVWDKDDDVAMNFSNFDIKSMAGNIIPAIATTNAIVAGMIVVEAIRMIRGGVTNDLRAAYTNPTPIASRLVSSSAANPPNPNCFVCGGGNREVRIAVNLEAMKVSTFEEQVLKKGLSVVEPDIIDLGTSNVIISSDGDTDGTKTLYAVGVRNGTRLDCDDFKQDFSVKIQVQHDPSFDPIQFELREDDEPVKSKISENETGLVSESMEIDKDAAQIKNLKRTAGNPDENIEIPTKRSRIEV</sequence>
<protein>
    <submittedName>
        <fullName evidence="13">SUMO-activating enzyme subunit</fullName>
    </submittedName>
</protein>
<evidence type="ECO:0000256" key="6">
    <source>
        <dbReference type="PIRSR" id="PIRSR039133-3"/>
    </source>
</evidence>
<reference evidence="13" key="1">
    <citation type="submission" date="2022-11" db="UniProtKB">
        <authorList>
            <consortium name="WormBaseParasite"/>
        </authorList>
    </citation>
    <scope>IDENTIFICATION</scope>
</reference>
<dbReference type="InterPro" id="IPR030661">
    <property type="entry name" value="Uba2"/>
</dbReference>
<dbReference type="Proteomes" id="UP000887577">
    <property type="component" value="Unplaced"/>
</dbReference>
<dbReference type="GO" id="GO:0031510">
    <property type="term" value="C:SUMO activating enzyme complex"/>
    <property type="evidence" value="ECO:0007669"/>
    <property type="project" value="TreeGrafter"/>
</dbReference>
<feature type="active site" description="Glycyl thioester intermediate" evidence="5 7">
    <location>
        <position position="88"/>
    </location>
</feature>
<accession>A0A914XWW2</accession>
<keyword evidence="12" id="KW-1185">Reference proteome</keyword>
<feature type="domain" description="THIF-type NAD/FAD binding fold" evidence="10">
    <location>
        <begin position="34"/>
        <end position="323"/>
    </location>
</feature>
<feature type="binding site" evidence="6">
    <location>
        <position position="73"/>
    </location>
    <ligand>
        <name>Zn(2+)</name>
        <dbReference type="ChEBI" id="CHEBI:29105"/>
    </ligand>
</feature>
<evidence type="ECO:0000259" key="11">
    <source>
        <dbReference type="Pfam" id="PF14732"/>
    </source>
</evidence>
<evidence type="ECO:0000313" key="12">
    <source>
        <dbReference type="Proteomes" id="UP000887577"/>
    </source>
</evidence>
<keyword evidence="2" id="KW-0833">Ubl conjugation pathway</keyword>
<keyword evidence="1" id="KW-0547">Nucleotide-binding</keyword>
<keyword evidence="9" id="KW-0732">Signal</keyword>
<dbReference type="InterPro" id="IPR033127">
    <property type="entry name" value="UBQ-activ_enz_E1_Cys_AS"/>
</dbReference>
<feature type="binding site" evidence="6">
    <location>
        <position position="76"/>
    </location>
    <ligand>
        <name>Zn(2+)</name>
        <dbReference type="ChEBI" id="CHEBI:29105"/>
    </ligand>
</feature>
<dbReference type="AlphaFoldDB" id="A0A914XWW2"/>
<dbReference type="WBParaSite" id="PSU_v2.g11457.t1">
    <property type="protein sequence ID" value="PSU_v2.g11457.t1"/>
    <property type="gene ID" value="PSU_v2.g11457"/>
</dbReference>
<dbReference type="Pfam" id="PF00899">
    <property type="entry name" value="ThiF"/>
    <property type="match status" value="1"/>
</dbReference>
<dbReference type="InterPro" id="IPR028077">
    <property type="entry name" value="UAE_UbL_dom"/>
</dbReference>
<dbReference type="GO" id="GO:0016925">
    <property type="term" value="P:protein sumoylation"/>
    <property type="evidence" value="ECO:0007669"/>
    <property type="project" value="InterPro"/>
</dbReference>
<feature type="region of interest" description="Disordered" evidence="8">
    <location>
        <begin position="119"/>
        <end position="149"/>
    </location>
</feature>
<evidence type="ECO:0000313" key="13">
    <source>
        <dbReference type="WBParaSite" id="PSU_v2.g11457.t1"/>
    </source>
</evidence>
<dbReference type="InterPro" id="IPR000594">
    <property type="entry name" value="ThiF_NAD_FAD-bd"/>
</dbReference>
<feature type="binding site" evidence="6">
    <location>
        <position position="326"/>
    </location>
    <ligand>
        <name>Zn(2+)</name>
        <dbReference type="ChEBI" id="CHEBI:29105"/>
    </ligand>
</feature>
<dbReference type="GO" id="GO:0046872">
    <property type="term" value="F:metal ion binding"/>
    <property type="evidence" value="ECO:0007669"/>
    <property type="project" value="UniProtKB-KW"/>
</dbReference>
<feature type="binding site" evidence="6">
    <location>
        <position position="323"/>
    </location>
    <ligand>
        <name>Zn(2+)</name>
        <dbReference type="ChEBI" id="CHEBI:29105"/>
    </ligand>
</feature>
<name>A0A914XWW2_9BILA</name>
<dbReference type="InterPro" id="IPR023318">
    <property type="entry name" value="Ub_act_enz_dom_a_sf"/>
</dbReference>
<evidence type="ECO:0000259" key="10">
    <source>
        <dbReference type="Pfam" id="PF00899"/>
    </source>
</evidence>
<proteinExistence type="predicted"/>
<keyword evidence="3" id="KW-0067">ATP-binding</keyword>
<evidence type="ECO:0000256" key="7">
    <source>
        <dbReference type="PROSITE-ProRule" id="PRU10132"/>
    </source>
</evidence>
<comment type="pathway">
    <text evidence="4">Protein modification.</text>
</comment>
<dbReference type="PIRSF" id="PIRSF039133">
    <property type="entry name" value="SUMO_E1B"/>
    <property type="match status" value="1"/>
</dbReference>
<dbReference type="SUPFAM" id="SSF69572">
    <property type="entry name" value="Activating enzymes of the ubiquitin-like proteins"/>
    <property type="match status" value="1"/>
</dbReference>
<dbReference type="GO" id="GO:0005737">
    <property type="term" value="C:cytoplasm"/>
    <property type="evidence" value="ECO:0007669"/>
    <property type="project" value="TreeGrafter"/>
</dbReference>
<dbReference type="InterPro" id="IPR035985">
    <property type="entry name" value="Ubiquitin-activating_enz"/>
</dbReference>
<evidence type="ECO:0000256" key="1">
    <source>
        <dbReference type="ARBA" id="ARBA00022741"/>
    </source>
</evidence>
<evidence type="ECO:0000256" key="8">
    <source>
        <dbReference type="SAM" id="MobiDB-lite"/>
    </source>
</evidence>
<dbReference type="Gene3D" id="3.10.290.20">
    <property type="entry name" value="Ubiquitin-like 2 activating enzyme e1b. Chain: B, domain 3"/>
    <property type="match status" value="1"/>
</dbReference>
<evidence type="ECO:0000256" key="9">
    <source>
        <dbReference type="SAM" id="SignalP"/>
    </source>
</evidence>
<evidence type="ECO:0000256" key="2">
    <source>
        <dbReference type="ARBA" id="ARBA00022786"/>
    </source>
</evidence>
<feature type="signal peptide" evidence="9">
    <location>
        <begin position="1"/>
        <end position="25"/>
    </location>
</feature>
<feature type="domain" description="Ubiquitin/SUMO-activating enzyme ubiquitin-like" evidence="11">
    <location>
        <begin position="336"/>
        <end position="417"/>
    </location>
</feature>
<evidence type="ECO:0000256" key="4">
    <source>
        <dbReference type="ARBA" id="ARBA00043952"/>
    </source>
</evidence>
<dbReference type="InterPro" id="IPR045886">
    <property type="entry name" value="ThiF/MoeB/HesA"/>
</dbReference>
<dbReference type="GO" id="GO:0019948">
    <property type="term" value="F:SUMO activating enzyme activity"/>
    <property type="evidence" value="ECO:0007669"/>
    <property type="project" value="InterPro"/>
</dbReference>
<dbReference type="Pfam" id="PF14732">
    <property type="entry name" value="UAE_UbL"/>
    <property type="match status" value="1"/>
</dbReference>
<keyword evidence="6" id="KW-0479">Metal-binding</keyword>
<keyword evidence="6" id="KW-0862">Zinc</keyword>
<dbReference type="Gene3D" id="1.10.10.520">
    <property type="entry name" value="Ubiquitin activating enzymes (Uba3). Chain: B, domain 2"/>
    <property type="match status" value="1"/>
</dbReference>
<dbReference type="PANTHER" id="PTHR10953:SF5">
    <property type="entry name" value="SUMO-ACTIVATING ENZYME SUBUNIT 2"/>
    <property type="match status" value="1"/>
</dbReference>
<dbReference type="PANTHER" id="PTHR10953">
    <property type="entry name" value="UBIQUITIN-ACTIVATING ENZYME E1"/>
    <property type="match status" value="1"/>
</dbReference>
<feature type="chain" id="PRO_5036811137" evidence="9">
    <location>
        <begin position="26"/>
        <end position="481"/>
    </location>
</feature>
<evidence type="ECO:0000256" key="3">
    <source>
        <dbReference type="ARBA" id="ARBA00022840"/>
    </source>
</evidence>
<dbReference type="GO" id="GO:0005524">
    <property type="term" value="F:ATP binding"/>
    <property type="evidence" value="ECO:0007669"/>
    <property type="project" value="UniProtKB-KW"/>
</dbReference>
<evidence type="ECO:0000256" key="5">
    <source>
        <dbReference type="PIRSR" id="PIRSR039133-1"/>
    </source>
</evidence>